<dbReference type="Proteomes" id="UP001575622">
    <property type="component" value="Unassembled WGS sequence"/>
</dbReference>
<sequence>MTESFVRKNSDPTNAAWEKLQQRLASEPKSPRWEEWAKEADKLNPSLAEAGETESLQSIAVSDDSRPLPVLEPNRTTETTKTYPFVRWIKRRRKRVAVSAAVLVLAAFLSTPIGNEALASILNKFRMQEMTVVQENDLTYLLNSAFPEGQTKESINKLGAFTNTSGKISGSFEANELSQMLGRSIVFPQDYNAKQDKPYVSPSNTLTLKLNVDEVNRAMSRLGAKQMLPESVDGKPITLETGEKVHLNVKNGERSYSLTQEPIPVVSVDPSIPVAEALQAVLHFPLLPEDLKKNLQNVDLLTTGNVPLPIITNQPTEKVKVGSTDVLIMTESTKNHNYYNAMWVKQGQLFKLYGYEYLTDREALLGKVKELIGS</sequence>
<dbReference type="RefSeq" id="WP_373955685.1">
    <property type="nucleotide sequence ID" value="NZ_JBHDLN010000015.1"/>
</dbReference>
<evidence type="ECO:0000313" key="3">
    <source>
        <dbReference type="Proteomes" id="UP001575622"/>
    </source>
</evidence>
<keyword evidence="1" id="KW-0812">Transmembrane</keyword>
<evidence type="ECO:0000313" key="2">
    <source>
        <dbReference type="EMBL" id="MFB0845602.1"/>
    </source>
</evidence>
<keyword evidence="1" id="KW-1133">Transmembrane helix</keyword>
<proteinExistence type="predicted"/>
<gene>
    <name evidence="2" type="ORF">ACEU3E_25775</name>
</gene>
<keyword evidence="1" id="KW-0472">Membrane</keyword>
<accession>A0ABV4V694</accession>
<evidence type="ECO:0008006" key="4">
    <source>
        <dbReference type="Google" id="ProtNLM"/>
    </source>
</evidence>
<keyword evidence="3" id="KW-1185">Reference proteome</keyword>
<protein>
    <recommendedName>
        <fullName evidence="4">DUF4367 domain-containing protein</fullName>
    </recommendedName>
</protein>
<evidence type="ECO:0000256" key="1">
    <source>
        <dbReference type="SAM" id="Phobius"/>
    </source>
</evidence>
<dbReference type="EMBL" id="JBHDLN010000015">
    <property type="protein sequence ID" value="MFB0845602.1"/>
    <property type="molecule type" value="Genomic_DNA"/>
</dbReference>
<name>A0ABV4V694_9BACL</name>
<feature type="transmembrane region" description="Helical" evidence="1">
    <location>
        <begin position="96"/>
        <end position="114"/>
    </location>
</feature>
<organism evidence="2 3">
    <name type="scientific">Paenibacillus oleatilyticus</name>
    <dbReference type="NCBI Taxonomy" id="2594886"/>
    <lineage>
        <taxon>Bacteria</taxon>
        <taxon>Bacillati</taxon>
        <taxon>Bacillota</taxon>
        <taxon>Bacilli</taxon>
        <taxon>Bacillales</taxon>
        <taxon>Paenibacillaceae</taxon>
        <taxon>Paenibacillus</taxon>
    </lineage>
</organism>
<comment type="caution">
    <text evidence="2">The sequence shown here is derived from an EMBL/GenBank/DDBJ whole genome shotgun (WGS) entry which is preliminary data.</text>
</comment>
<reference evidence="2 3" key="1">
    <citation type="submission" date="2024-09" db="EMBL/GenBank/DDBJ databases">
        <authorList>
            <person name="Makale K.P.P."/>
            <person name="Makhzoum A."/>
            <person name="Rantong G."/>
            <person name="Rahube T.O."/>
        </authorList>
    </citation>
    <scope>NUCLEOTIDE SEQUENCE [LARGE SCALE GENOMIC DNA]</scope>
    <source>
        <strain evidence="2 3">KM_D13</strain>
    </source>
</reference>